<protein>
    <submittedName>
        <fullName evidence="2">Unnamed protein product</fullName>
    </submittedName>
</protein>
<dbReference type="SMART" id="SM01187">
    <property type="entry name" value="Elicitin"/>
    <property type="match status" value="2"/>
</dbReference>
<accession>A0A9W6WK92</accession>
<name>A0A9W6WK92_9STRA</name>
<sequence>MHSLPLLSLLALCYLVAGTQAAECTDAEDQSITDAYSAAAATSACSSYASVGILIIINPPCSATDCVAVMENVASTIPNCTSGTSTSENDQLLKSLSICATPTPTPASTASSTNCTRSEAKYNIQRLAYETTNKKTNIGTQSSICEELNNDTNVSINIEADHNLLGSSDGTTSLSSAVSNCTAEEVEEKTLAYYLAVATNGSCQNNASICAYDIAVITTCSIACGELVRELWSDLPMCYYNGLDHIMNVLNNWSQC</sequence>
<gene>
    <name evidence="2" type="ORF">Plil01_000589300</name>
</gene>
<dbReference type="GO" id="GO:0005576">
    <property type="term" value="C:extracellular region"/>
    <property type="evidence" value="ECO:0007669"/>
    <property type="project" value="InterPro"/>
</dbReference>
<dbReference type="AlphaFoldDB" id="A0A9W6WK92"/>
<organism evidence="2 3">
    <name type="scientific">Phytophthora lilii</name>
    <dbReference type="NCBI Taxonomy" id="2077276"/>
    <lineage>
        <taxon>Eukaryota</taxon>
        <taxon>Sar</taxon>
        <taxon>Stramenopiles</taxon>
        <taxon>Oomycota</taxon>
        <taxon>Peronosporomycetes</taxon>
        <taxon>Peronosporales</taxon>
        <taxon>Peronosporaceae</taxon>
        <taxon>Phytophthora</taxon>
    </lineage>
</organism>
<comment type="caution">
    <text evidence="2">The sequence shown here is derived from an EMBL/GenBank/DDBJ whole genome shotgun (WGS) entry which is preliminary data.</text>
</comment>
<feature type="signal peptide" evidence="1">
    <location>
        <begin position="1"/>
        <end position="21"/>
    </location>
</feature>
<evidence type="ECO:0000256" key="1">
    <source>
        <dbReference type="SAM" id="SignalP"/>
    </source>
</evidence>
<proteinExistence type="predicted"/>
<feature type="chain" id="PRO_5040871830" evidence="1">
    <location>
        <begin position="22"/>
        <end position="256"/>
    </location>
</feature>
<dbReference type="InterPro" id="IPR002200">
    <property type="entry name" value="Elicitin"/>
</dbReference>
<keyword evidence="3" id="KW-1185">Reference proteome</keyword>
<dbReference type="Proteomes" id="UP001165083">
    <property type="component" value="Unassembled WGS sequence"/>
</dbReference>
<evidence type="ECO:0000313" key="3">
    <source>
        <dbReference type="Proteomes" id="UP001165083"/>
    </source>
</evidence>
<keyword evidence="1" id="KW-0732">Signal</keyword>
<dbReference type="OrthoDB" id="118242at2759"/>
<dbReference type="EMBL" id="BSXW01000253">
    <property type="protein sequence ID" value="GMF16508.1"/>
    <property type="molecule type" value="Genomic_DNA"/>
</dbReference>
<reference evidence="2" key="1">
    <citation type="submission" date="2023-04" db="EMBL/GenBank/DDBJ databases">
        <title>Phytophthora lilii NBRC 32176.</title>
        <authorList>
            <person name="Ichikawa N."/>
            <person name="Sato H."/>
            <person name="Tonouchi N."/>
        </authorList>
    </citation>
    <scope>NUCLEOTIDE SEQUENCE</scope>
    <source>
        <strain evidence="2">NBRC 32176</strain>
    </source>
</reference>
<evidence type="ECO:0000313" key="2">
    <source>
        <dbReference type="EMBL" id="GMF16508.1"/>
    </source>
</evidence>